<gene>
    <name evidence="1" type="ORF">LCGC14_2600480</name>
</gene>
<accession>A0A0F9AWL0</accession>
<protein>
    <submittedName>
        <fullName evidence="1">Uncharacterized protein</fullName>
    </submittedName>
</protein>
<sequence>MDKWNWFEKVLGFLVAWIFIGTAVVLTRAAIDPSVFQHVCG</sequence>
<proteinExistence type="predicted"/>
<dbReference type="AlphaFoldDB" id="A0A0F9AWL0"/>
<comment type="caution">
    <text evidence="1">The sequence shown here is derived from an EMBL/GenBank/DDBJ whole genome shotgun (WGS) entry which is preliminary data.</text>
</comment>
<reference evidence="1" key="1">
    <citation type="journal article" date="2015" name="Nature">
        <title>Complex archaea that bridge the gap between prokaryotes and eukaryotes.</title>
        <authorList>
            <person name="Spang A."/>
            <person name="Saw J.H."/>
            <person name="Jorgensen S.L."/>
            <person name="Zaremba-Niedzwiedzka K."/>
            <person name="Martijn J."/>
            <person name="Lind A.E."/>
            <person name="van Eijk R."/>
            <person name="Schleper C."/>
            <person name="Guy L."/>
            <person name="Ettema T.J."/>
        </authorList>
    </citation>
    <scope>NUCLEOTIDE SEQUENCE</scope>
</reference>
<name>A0A0F9AWL0_9ZZZZ</name>
<evidence type="ECO:0000313" key="1">
    <source>
        <dbReference type="EMBL" id="KKL05992.1"/>
    </source>
</evidence>
<dbReference type="EMBL" id="LAZR01043897">
    <property type="protein sequence ID" value="KKL05992.1"/>
    <property type="molecule type" value="Genomic_DNA"/>
</dbReference>
<organism evidence="1">
    <name type="scientific">marine sediment metagenome</name>
    <dbReference type="NCBI Taxonomy" id="412755"/>
    <lineage>
        <taxon>unclassified sequences</taxon>
        <taxon>metagenomes</taxon>
        <taxon>ecological metagenomes</taxon>
    </lineage>
</organism>